<feature type="compositionally biased region" description="Basic residues" evidence="1">
    <location>
        <begin position="328"/>
        <end position="337"/>
    </location>
</feature>
<evidence type="ECO:0008006" key="4">
    <source>
        <dbReference type="Google" id="ProtNLM"/>
    </source>
</evidence>
<evidence type="ECO:0000313" key="2">
    <source>
        <dbReference type="EMBL" id="MCS4035124.1"/>
    </source>
</evidence>
<accession>A0A9X2Z9U8</accession>
<evidence type="ECO:0000256" key="1">
    <source>
        <dbReference type="SAM" id="MobiDB-lite"/>
    </source>
</evidence>
<proteinExistence type="predicted"/>
<feature type="region of interest" description="Disordered" evidence="1">
    <location>
        <begin position="317"/>
        <end position="337"/>
    </location>
</feature>
<reference evidence="2" key="1">
    <citation type="submission" date="2022-08" db="EMBL/GenBank/DDBJ databases">
        <title>Genomic Encyclopedia of Type Strains, Phase V (KMG-V): Genome sequencing to study the core and pangenomes of soil and plant-associated prokaryotes.</title>
        <authorList>
            <person name="Whitman W."/>
        </authorList>
    </citation>
    <scope>NUCLEOTIDE SEQUENCE</scope>
    <source>
        <strain evidence="2">SP3012</strain>
    </source>
</reference>
<dbReference type="Proteomes" id="UP001155040">
    <property type="component" value="Unassembled WGS sequence"/>
</dbReference>
<comment type="caution">
    <text evidence="2">The sequence shown here is derived from an EMBL/GenBank/DDBJ whole genome shotgun (WGS) entry which is preliminary data.</text>
</comment>
<dbReference type="EMBL" id="JANUBF010000001">
    <property type="protein sequence ID" value="MCS4035124.1"/>
    <property type="molecule type" value="Genomic_DNA"/>
</dbReference>
<gene>
    <name evidence="2" type="ORF">GGQ01_000165</name>
</gene>
<feature type="compositionally biased region" description="Low complexity" evidence="1">
    <location>
        <begin position="254"/>
        <end position="271"/>
    </location>
</feature>
<feature type="compositionally biased region" description="Low complexity" evidence="1">
    <location>
        <begin position="285"/>
        <end position="297"/>
    </location>
</feature>
<organism evidence="2 3">
    <name type="scientific">Salinibacter ruber</name>
    <dbReference type="NCBI Taxonomy" id="146919"/>
    <lineage>
        <taxon>Bacteria</taxon>
        <taxon>Pseudomonadati</taxon>
        <taxon>Rhodothermota</taxon>
        <taxon>Rhodothermia</taxon>
        <taxon>Rhodothermales</taxon>
        <taxon>Salinibacteraceae</taxon>
        <taxon>Salinibacter</taxon>
    </lineage>
</organism>
<feature type="compositionally biased region" description="Low complexity" evidence="1">
    <location>
        <begin position="225"/>
        <end position="246"/>
    </location>
</feature>
<evidence type="ECO:0000313" key="3">
    <source>
        <dbReference type="Proteomes" id="UP001155040"/>
    </source>
</evidence>
<dbReference type="AlphaFoldDB" id="A0A9X2Z9U8"/>
<protein>
    <recommendedName>
        <fullName evidence="4">LTD domain-containing protein</fullName>
    </recommendedName>
</protein>
<sequence length="337" mass="34945">MRLSLSDRPTGEAVLVAEVQDRVGNRLDRASVPFARRPTPGTLVLNELLFDPRADDFDDRPNQVEYVELRNLTDHTLTLTGLTLTDRPTETGTADTLRVGRRRGLAPGGFAVVAAAPKGAFTPQSSQLAAAFPDAPLGSDSVAYLPVQAPTLGLRNDGDRVRVHRRDTAVVADVAYSPDWHTAGLADPKGTALERISTTAGAEAADNWTSSTASAGGTPGAPNDASLAPPDDAPSAPGLPSAPARSRSSRTGRRASSTPCRPARASSACASTMPGAAACAPSKRPASPAGAASWSGTAATTQAIGFASVPTWCCSRPCRPTAAPPPNSRKRSWWPVP</sequence>
<feature type="region of interest" description="Disordered" evidence="1">
    <location>
        <begin position="199"/>
        <end position="297"/>
    </location>
</feature>
<name>A0A9X2Z9U8_9BACT</name>